<dbReference type="EMBL" id="GL537040">
    <property type="protein sequence ID" value="EFQ87386.1"/>
    <property type="molecule type" value="Genomic_DNA"/>
</dbReference>
<dbReference type="OrthoDB" id="10453962at2759"/>
<dbReference type="HOGENOM" id="CLU_1897292_0_0_1"/>
<dbReference type="AlphaFoldDB" id="E3S3R5"/>
<keyword evidence="2" id="KW-1185">Reference proteome</keyword>
<organism evidence="2">
    <name type="scientific">Pyrenophora teres f. teres (strain 0-1)</name>
    <name type="common">Barley net blotch fungus</name>
    <name type="synonym">Drechslera teres f. teres</name>
    <dbReference type="NCBI Taxonomy" id="861557"/>
    <lineage>
        <taxon>Eukaryota</taxon>
        <taxon>Fungi</taxon>
        <taxon>Dikarya</taxon>
        <taxon>Ascomycota</taxon>
        <taxon>Pezizomycotina</taxon>
        <taxon>Dothideomycetes</taxon>
        <taxon>Pleosporomycetidae</taxon>
        <taxon>Pleosporales</taxon>
        <taxon>Pleosporineae</taxon>
        <taxon>Pleosporaceae</taxon>
        <taxon>Pyrenophora</taxon>
    </lineage>
</organism>
<gene>
    <name evidence="1" type="ORF">PTT_17146</name>
</gene>
<accession>E3S3R5</accession>
<name>E3S3R5_PYRTT</name>
<evidence type="ECO:0000313" key="1">
    <source>
        <dbReference type="EMBL" id="EFQ87386.1"/>
    </source>
</evidence>
<dbReference type="KEGG" id="pte:PTT_17146"/>
<reference evidence="1 2" key="1">
    <citation type="journal article" date="2010" name="Genome Biol.">
        <title>A first genome assembly of the barley fungal pathogen Pyrenophora teres f. teres.</title>
        <authorList>
            <person name="Ellwood S.R."/>
            <person name="Liu Z."/>
            <person name="Syme R.A."/>
            <person name="Lai Z."/>
            <person name="Hane J.K."/>
            <person name="Keiper F."/>
            <person name="Moffat C.S."/>
            <person name="Oliver R.P."/>
            <person name="Friesen T.L."/>
        </authorList>
    </citation>
    <scope>NUCLEOTIDE SEQUENCE [LARGE SCALE GENOMIC DNA]</scope>
    <source>
        <strain evidence="1 2">0-1</strain>
    </source>
</reference>
<dbReference type="Proteomes" id="UP000001067">
    <property type="component" value="Unassembled WGS sequence"/>
</dbReference>
<protein>
    <submittedName>
        <fullName evidence="1">Uncharacterized protein</fullName>
    </submittedName>
</protein>
<proteinExistence type="predicted"/>
<evidence type="ECO:0000313" key="2">
    <source>
        <dbReference type="Proteomes" id="UP000001067"/>
    </source>
</evidence>
<sequence length="134" mass="14196">MSACLKAGGSNASPDILTLAIRNSVRSPNRSGGLPSAISSNALPMEKNLHSTEDEASNITLDANSIVKDLTTMLTAVCITPDVVSQTRAHTLQQPAAVMYDKAGKTPEVGTLAAFLFRRLYLVGKGSMYIKENS</sequence>